<dbReference type="AlphaFoldDB" id="A0A7J8LX87"/>
<gene>
    <name evidence="2" type="ORF">Golob_027030</name>
</gene>
<evidence type="ECO:0000313" key="3">
    <source>
        <dbReference type="Proteomes" id="UP000593572"/>
    </source>
</evidence>
<name>A0A7J8LX87_9ROSI</name>
<protein>
    <submittedName>
        <fullName evidence="2">Uncharacterized protein</fullName>
    </submittedName>
</protein>
<evidence type="ECO:0000256" key="1">
    <source>
        <dbReference type="SAM" id="MobiDB-lite"/>
    </source>
</evidence>
<sequence>MFSELTASIVDTEIQQGRCMDERMMVVAKAGSPSQGRESKVGLVDDFPRFAVSWLTAQVSSRLATCLYTDRGKTTKILSEERKDQRAASSFTVSHSSKDKMRAPLTTSQISVHSLL</sequence>
<comment type="caution">
    <text evidence="2">The sequence shown here is derived from an EMBL/GenBank/DDBJ whole genome shotgun (WGS) entry which is preliminary data.</text>
</comment>
<feature type="region of interest" description="Disordered" evidence="1">
    <location>
        <begin position="78"/>
        <end position="116"/>
    </location>
</feature>
<proteinExistence type="predicted"/>
<keyword evidence="3" id="KW-1185">Reference proteome</keyword>
<feature type="compositionally biased region" description="Polar residues" evidence="1">
    <location>
        <begin position="105"/>
        <end position="116"/>
    </location>
</feature>
<dbReference type="Proteomes" id="UP000593572">
    <property type="component" value="Unassembled WGS sequence"/>
</dbReference>
<evidence type="ECO:0000313" key="2">
    <source>
        <dbReference type="EMBL" id="MBA0556970.1"/>
    </source>
</evidence>
<dbReference type="EMBL" id="JABEZX010000005">
    <property type="protein sequence ID" value="MBA0556970.1"/>
    <property type="molecule type" value="Genomic_DNA"/>
</dbReference>
<organism evidence="2 3">
    <name type="scientific">Gossypium lobatum</name>
    <dbReference type="NCBI Taxonomy" id="34289"/>
    <lineage>
        <taxon>Eukaryota</taxon>
        <taxon>Viridiplantae</taxon>
        <taxon>Streptophyta</taxon>
        <taxon>Embryophyta</taxon>
        <taxon>Tracheophyta</taxon>
        <taxon>Spermatophyta</taxon>
        <taxon>Magnoliopsida</taxon>
        <taxon>eudicotyledons</taxon>
        <taxon>Gunneridae</taxon>
        <taxon>Pentapetalae</taxon>
        <taxon>rosids</taxon>
        <taxon>malvids</taxon>
        <taxon>Malvales</taxon>
        <taxon>Malvaceae</taxon>
        <taxon>Malvoideae</taxon>
        <taxon>Gossypium</taxon>
    </lineage>
</organism>
<reference evidence="2 3" key="1">
    <citation type="journal article" date="2019" name="Genome Biol. Evol.">
        <title>Insights into the evolution of the New World diploid cottons (Gossypium, subgenus Houzingenia) based on genome sequencing.</title>
        <authorList>
            <person name="Grover C.E."/>
            <person name="Arick M.A. 2nd"/>
            <person name="Thrash A."/>
            <person name="Conover J.L."/>
            <person name="Sanders W.S."/>
            <person name="Peterson D.G."/>
            <person name="Frelichowski J.E."/>
            <person name="Scheffler J.A."/>
            <person name="Scheffler B.E."/>
            <person name="Wendel J.F."/>
        </authorList>
    </citation>
    <scope>NUCLEOTIDE SEQUENCE [LARGE SCALE GENOMIC DNA]</scope>
    <source>
        <strain evidence="2">157</strain>
        <tissue evidence="2">Leaf</tissue>
    </source>
</reference>
<accession>A0A7J8LX87</accession>